<feature type="non-terminal residue" evidence="1">
    <location>
        <position position="299"/>
    </location>
</feature>
<organism evidence="1 2">
    <name type="scientific">Perkinsus olseni</name>
    <name type="common">Perkinsus atlanticus</name>
    <dbReference type="NCBI Taxonomy" id="32597"/>
    <lineage>
        <taxon>Eukaryota</taxon>
        <taxon>Sar</taxon>
        <taxon>Alveolata</taxon>
        <taxon>Perkinsozoa</taxon>
        <taxon>Perkinsea</taxon>
        <taxon>Perkinsida</taxon>
        <taxon>Perkinsidae</taxon>
        <taxon>Perkinsus</taxon>
    </lineage>
</organism>
<sequence length="299" mass="33551">MPLDNKIYDDEEMAKRSLEAAIQCGVRSKGRAYLKKDGTSVKRLVCQYSNMKGWKRCDFSGTILRRPDGRYTVEIQAGIHGPHLRDGTSLPTRTAQVPQHILRQIDEFVDCNAKPSRIERVLRKRGVLEGIENPRKCINNRLYQTRNRLHAADSRPPPGASRADIARYCTEKSSIPDDPNEAFCIHYSYDPKWGLEIHLSTPYLLETYATAPIVSCDHTHHVSWKGQPTVLYGALVDGHFRLISIGITETETGESIARMIQSVKNQCERLSEVRGAAIVHDPKILVADSADAISNGFAQ</sequence>
<protein>
    <submittedName>
        <fullName evidence="1">Uncharacterized protein</fullName>
    </submittedName>
</protein>
<reference evidence="1 2" key="1">
    <citation type="submission" date="2020-04" db="EMBL/GenBank/DDBJ databases">
        <title>Perkinsus olseni comparative genomics.</title>
        <authorList>
            <person name="Bogema D.R."/>
        </authorList>
    </citation>
    <scope>NUCLEOTIDE SEQUENCE [LARGE SCALE GENOMIC DNA]</scope>
    <source>
        <strain evidence="1">ATCC PRA-205</strain>
    </source>
</reference>
<gene>
    <name evidence="1" type="ORF">FOZ62_024098</name>
</gene>
<evidence type="ECO:0000313" key="2">
    <source>
        <dbReference type="Proteomes" id="UP000574390"/>
    </source>
</evidence>
<dbReference type="AlphaFoldDB" id="A0A7J6SBC4"/>
<name>A0A7J6SBC4_PEROL</name>
<comment type="caution">
    <text evidence="1">The sequence shown here is derived from an EMBL/GenBank/DDBJ whole genome shotgun (WGS) entry which is preliminary data.</text>
</comment>
<dbReference type="EMBL" id="JABANM010016138">
    <property type="protein sequence ID" value="KAF4729945.1"/>
    <property type="molecule type" value="Genomic_DNA"/>
</dbReference>
<dbReference type="Proteomes" id="UP000574390">
    <property type="component" value="Unassembled WGS sequence"/>
</dbReference>
<evidence type="ECO:0000313" key="1">
    <source>
        <dbReference type="EMBL" id="KAF4729945.1"/>
    </source>
</evidence>
<proteinExistence type="predicted"/>
<accession>A0A7J6SBC4</accession>